<evidence type="ECO:0000313" key="1">
    <source>
        <dbReference type="EMBL" id="VEL13860.1"/>
    </source>
</evidence>
<proteinExistence type="predicted"/>
<organism evidence="1 2">
    <name type="scientific">Protopolystoma xenopodis</name>
    <dbReference type="NCBI Taxonomy" id="117903"/>
    <lineage>
        <taxon>Eukaryota</taxon>
        <taxon>Metazoa</taxon>
        <taxon>Spiralia</taxon>
        <taxon>Lophotrochozoa</taxon>
        <taxon>Platyhelminthes</taxon>
        <taxon>Monogenea</taxon>
        <taxon>Polyopisthocotylea</taxon>
        <taxon>Polystomatidea</taxon>
        <taxon>Polystomatidae</taxon>
        <taxon>Protopolystoma</taxon>
    </lineage>
</organism>
<comment type="caution">
    <text evidence="1">The sequence shown here is derived from an EMBL/GenBank/DDBJ whole genome shotgun (WGS) entry which is preliminary data.</text>
</comment>
<keyword evidence="2" id="KW-1185">Reference proteome</keyword>
<gene>
    <name evidence="1" type="ORF">PXEA_LOCUS7300</name>
</gene>
<accession>A0A3S5CE64</accession>
<sequence>MKGDDTEADATICTSIRSGFLHQPLLSTASFESPFKNESSTNLDADQTIATSKLTRIAGPVKSASSVIALGTLSIRPNGQLPPGGRFPPSKGLIELLNLPHYAPLAQSVSDLVQGTNASLGRVLELNRSMPDLSRLLLHGQSGSEAASNQPSESDACQVSSILAKSDLKHRSTTPLKHLQRNHLLDMHPFGSFFGGAKKKQNKGGLFLSRKRHRQVINDDNYKDAYINI</sequence>
<dbReference type="Proteomes" id="UP000784294">
    <property type="component" value="Unassembled WGS sequence"/>
</dbReference>
<name>A0A3S5CE64_9PLAT</name>
<dbReference type="EMBL" id="CAAALY010019184">
    <property type="protein sequence ID" value="VEL13860.1"/>
    <property type="molecule type" value="Genomic_DNA"/>
</dbReference>
<dbReference type="AlphaFoldDB" id="A0A3S5CE64"/>
<protein>
    <submittedName>
        <fullName evidence="1">Uncharacterized protein</fullName>
    </submittedName>
</protein>
<reference evidence="1" key="1">
    <citation type="submission" date="2018-11" db="EMBL/GenBank/DDBJ databases">
        <authorList>
            <consortium name="Pathogen Informatics"/>
        </authorList>
    </citation>
    <scope>NUCLEOTIDE SEQUENCE</scope>
</reference>
<evidence type="ECO:0000313" key="2">
    <source>
        <dbReference type="Proteomes" id="UP000784294"/>
    </source>
</evidence>